<dbReference type="Proteomes" id="UP001207468">
    <property type="component" value="Unassembled WGS sequence"/>
</dbReference>
<reference evidence="1" key="1">
    <citation type="submission" date="2021-03" db="EMBL/GenBank/DDBJ databases">
        <title>Evolutionary priming and transition to the ectomycorrhizal habit in an iconic lineage of mushroom-forming fungi: is preadaptation a requirement?</title>
        <authorList>
            <consortium name="DOE Joint Genome Institute"/>
            <person name="Looney B.P."/>
            <person name="Miyauchi S."/>
            <person name="Morin E."/>
            <person name="Drula E."/>
            <person name="Courty P.E."/>
            <person name="Chicoki N."/>
            <person name="Fauchery L."/>
            <person name="Kohler A."/>
            <person name="Kuo A."/>
            <person name="LaButti K."/>
            <person name="Pangilinan J."/>
            <person name="Lipzen A."/>
            <person name="Riley R."/>
            <person name="Andreopoulos W."/>
            <person name="He G."/>
            <person name="Johnson J."/>
            <person name="Barry K.W."/>
            <person name="Grigoriev I.V."/>
            <person name="Nagy L."/>
            <person name="Hibbett D."/>
            <person name="Henrissat B."/>
            <person name="Matheny P.B."/>
            <person name="Labbe J."/>
            <person name="Martin A.F."/>
        </authorList>
    </citation>
    <scope>NUCLEOTIDE SEQUENCE</scope>
    <source>
        <strain evidence="1">BPL698</strain>
    </source>
</reference>
<proteinExistence type="predicted"/>
<sequence length="106" mass="11830">PTYVRPDADLAFAAAELVDSAFFNAGQSCCAVERIYVHKSLYDKFVSKFVDIAKSYKLGDLTKLETTLGPVVNPEHAKHICKQVHDARQYHSTCVNIVTDYPNNPL</sequence>
<comment type="caution">
    <text evidence="1">The sequence shown here is derived from an EMBL/GenBank/DDBJ whole genome shotgun (WGS) entry which is preliminary data.</text>
</comment>
<evidence type="ECO:0000313" key="2">
    <source>
        <dbReference type="Proteomes" id="UP001207468"/>
    </source>
</evidence>
<name>A0ACC0TQY8_9AGAM</name>
<evidence type="ECO:0000313" key="1">
    <source>
        <dbReference type="EMBL" id="KAI9434027.1"/>
    </source>
</evidence>
<gene>
    <name evidence="1" type="ORF">F5148DRAFT_990188</name>
</gene>
<feature type="non-terminal residue" evidence="1">
    <location>
        <position position="1"/>
    </location>
</feature>
<keyword evidence="2" id="KW-1185">Reference proteome</keyword>
<accession>A0ACC0TQY8</accession>
<dbReference type="EMBL" id="JAGFNK010001190">
    <property type="protein sequence ID" value="KAI9434027.1"/>
    <property type="molecule type" value="Genomic_DNA"/>
</dbReference>
<protein>
    <submittedName>
        <fullName evidence="1">Aldehyde/histidinol dehydrogenase</fullName>
    </submittedName>
</protein>
<organism evidence="1 2">
    <name type="scientific">Russula earlei</name>
    <dbReference type="NCBI Taxonomy" id="71964"/>
    <lineage>
        <taxon>Eukaryota</taxon>
        <taxon>Fungi</taxon>
        <taxon>Dikarya</taxon>
        <taxon>Basidiomycota</taxon>
        <taxon>Agaricomycotina</taxon>
        <taxon>Agaricomycetes</taxon>
        <taxon>Russulales</taxon>
        <taxon>Russulaceae</taxon>
        <taxon>Russula</taxon>
    </lineage>
</organism>